<sequence length="554" mass="61588">MTPLQFVGTVLAVCFAAWATLSKYPVLVRTAREWDINVPPSENATGHLIFQSVSSLLQHWPNARYRNGHTIVPGTVPLGTVLYHGRSDANYPKGPEWTATDPEHSFLFCKRPCWHITVVTTRPLKVLYFDGSSAVKMHGGSMDGQDMLLWGERKTDKVFSEEERLAQLCQWGKEFGLDGFVSEVMLCDFEAGVELVSFLQLANASPGDTKPPPTDGSEPLDPEAVDDSWSGQGPNPAVTIRNFELMHSSSQYNQYPGDTRIQLDLTRLVSFYDPDLAPSLVRARSALKGRWLYDLVQMESQDVDSLHRKLREALLDTTSSSVDWQTLIQVVIKRFGSRLEALRYVLGVSAGGDSSAFAQINIMLTPYIPYGVKPPVAAGDDSPATFAWASSVYKLCSTSHTSYIASAKGVSERMTASEKLLLGAVQDTSTEICRVLVKMWATGVEAGLDEKYWVRRTVDQEHGDRFGTLGKRWLGELDELMAWLDWHMWVKCSPACGDSEMCYMPTWPYFGGPPPGPAAGNLPQESVDGDKPETGNEWERPQPKCIRRIAPYSF</sequence>
<evidence type="ECO:0000256" key="1">
    <source>
        <dbReference type="SAM" id="MobiDB-lite"/>
    </source>
</evidence>
<gene>
    <name evidence="2" type="ORF">BT96DRAFT_1036046</name>
</gene>
<feature type="region of interest" description="Disordered" evidence="1">
    <location>
        <begin position="204"/>
        <end position="232"/>
    </location>
</feature>
<evidence type="ECO:0000313" key="2">
    <source>
        <dbReference type="EMBL" id="KAE9397444.1"/>
    </source>
</evidence>
<feature type="compositionally biased region" description="Basic and acidic residues" evidence="1">
    <location>
        <begin position="528"/>
        <end position="542"/>
    </location>
</feature>
<dbReference type="OrthoDB" id="10261782at2759"/>
<dbReference type="PANTHER" id="PTHR35204">
    <property type="entry name" value="YALI0A21131P"/>
    <property type="match status" value="1"/>
</dbReference>
<dbReference type="EMBL" id="ML769497">
    <property type="protein sequence ID" value="KAE9397444.1"/>
    <property type="molecule type" value="Genomic_DNA"/>
</dbReference>
<reference evidence="2" key="1">
    <citation type="journal article" date="2019" name="Environ. Microbiol.">
        <title>Fungal ecological strategies reflected in gene transcription - a case study of two litter decomposers.</title>
        <authorList>
            <person name="Barbi F."/>
            <person name="Kohler A."/>
            <person name="Barry K."/>
            <person name="Baskaran P."/>
            <person name="Daum C."/>
            <person name="Fauchery L."/>
            <person name="Ihrmark K."/>
            <person name="Kuo A."/>
            <person name="LaButti K."/>
            <person name="Lipzen A."/>
            <person name="Morin E."/>
            <person name="Grigoriev I.V."/>
            <person name="Henrissat B."/>
            <person name="Lindahl B."/>
            <person name="Martin F."/>
        </authorList>
    </citation>
    <scope>NUCLEOTIDE SEQUENCE</scope>
    <source>
        <strain evidence="2">JB14</strain>
    </source>
</reference>
<dbReference type="InterPro" id="IPR038921">
    <property type="entry name" value="YOR389W-like"/>
</dbReference>
<dbReference type="AlphaFoldDB" id="A0A6A4HK35"/>
<name>A0A6A4HK35_9AGAR</name>
<organism evidence="2 3">
    <name type="scientific">Gymnopus androsaceus JB14</name>
    <dbReference type="NCBI Taxonomy" id="1447944"/>
    <lineage>
        <taxon>Eukaryota</taxon>
        <taxon>Fungi</taxon>
        <taxon>Dikarya</taxon>
        <taxon>Basidiomycota</taxon>
        <taxon>Agaricomycotina</taxon>
        <taxon>Agaricomycetes</taxon>
        <taxon>Agaricomycetidae</taxon>
        <taxon>Agaricales</taxon>
        <taxon>Marasmiineae</taxon>
        <taxon>Omphalotaceae</taxon>
        <taxon>Gymnopus</taxon>
    </lineage>
</organism>
<accession>A0A6A4HK35</accession>
<proteinExistence type="predicted"/>
<feature type="region of interest" description="Disordered" evidence="1">
    <location>
        <begin position="514"/>
        <end position="543"/>
    </location>
</feature>
<protein>
    <submittedName>
        <fullName evidence="2">Uncharacterized protein</fullName>
    </submittedName>
</protein>
<dbReference type="PANTHER" id="PTHR35204:SF1">
    <property type="entry name" value="ENTEROTOXIN"/>
    <property type="match status" value="1"/>
</dbReference>
<keyword evidence="3" id="KW-1185">Reference proteome</keyword>
<evidence type="ECO:0000313" key="3">
    <source>
        <dbReference type="Proteomes" id="UP000799118"/>
    </source>
</evidence>
<dbReference type="Proteomes" id="UP000799118">
    <property type="component" value="Unassembled WGS sequence"/>
</dbReference>